<sequence>MSAATVFDELILDLAPAGAVGGQMFGARAITLQKKAFACLKGDRIAFKLGDGSPAHATALALPGAELWDPSGRHKPFKDWVAIPIGETEPARDVVASPARDVVADVASAALRLLASTLR</sequence>
<comment type="caution">
    <text evidence="1">The sequence shown here is derived from an EMBL/GenBank/DDBJ whole genome shotgun (WGS) entry which is preliminary data.</text>
</comment>
<evidence type="ECO:0000313" key="1">
    <source>
        <dbReference type="EMBL" id="GAA3886586.1"/>
    </source>
</evidence>
<reference evidence="2" key="1">
    <citation type="journal article" date="2019" name="Int. J. Syst. Evol. Microbiol.">
        <title>The Global Catalogue of Microorganisms (GCM) 10K type strain sequencing project: providing services to taxonomists for standard genome sequencing and annotation.</title>
        <authorList>
            <consortium name="The Broad Institute Genomics Platform"/>
            <consortium name="The Broad Institute Genome Sequencing Center for Infectious Disease"/>
            <person name="Wu L."/>
            <person name="Ma J."/>
        </authorList>
    </citation>
    <scope>NUCLEOTIDE SEQUENCE [LARGE SCALE GENOMIC DNA]</scope>
    <source>
        <strain evidence="2">JCM 17021</strain>
    </source>
</reference>
<gene>
    <name evidence="1" type="ORF">GCM10022381_30870</name>
</gene>
<dbReference type="EMBL" id="BAABCN010000010">
    <property type="protein sequence ID" value="GAA3886586.1"/>
    <property type="molecule type" value="Genomic_DNA"/>
</dbReference>
<accession>A0ABP7KS18</accession>
<organism evidence="1 2">
    <name type="scientific">Leifsonia kafniensis</name>
    <dbReference type="NCBI Taxonomy" id="475957"/>
    <lineage>
        <taxon>Bacteria</taxon>
        <taxon>Bacillati</taxon>
        <taxon>Actinomycetota</taxon>
        <taxon>Actinomycetes</taxon>
        <taxon>Micrococcales</taxon>
        <taxon>Microbacteriaceae</taxon>
        <taxon>Leifsonia</taxon>
    </lineage>
</organism>
<name>A0ABP7KS18_9MICO</name>
<evidence type="ECO:0000313" key="2">
    <source>
        <dbReference type="Proteomes" id="UP001501803"/>
    </source>
</evidence>
<keyword evidence="2" id="KW-1185">Reference proteome</keyword>
<protein>
    <recommendedName>
        <fullName evidence="3">MmcQ/YjbR family DNA-binding protein</fullName>
    </recommendedName>
</protein>
<evidence type="ECO:0008006" key="3">
    <source>
        <dbReference type="Google" id="ProtNLM"/>
    </source>
</evidence>
<dbReference type="Proteomes" id="UP001501803">
    <property type="component" value="Unassembled WGS sequence"/>
</dbReference>
<proteinExistence type="predicted"/>
<dbReference type="RefSeq" id="WP_345068321.1">
    <property type="nucleotide sequence ID" value="NZ_BAABCN010000010.1"/>
</dbReference>